<dbReference type="SUPFAM" id="SSF55874">
    <property type="entry name" value="ATPase domain of HSP90 chaperone/DNA topoisomerase II/histidine kinase"/>
    <property type="match status" value="1"/>
</dbReference>
<keyword evidence="8" id="KW-0902">Two-component regulatory system</keyword>
<dbReference type="InterPro" id="IPR011712">
    <property type="entry name" value="Sig_transdc_His_kin_sub3_dim/P"/>
</dbReference>
<dbReference type="InterPro" id="IPR036890">
    <property type="entry name" value="HATPase_C_sf"/>
</dbReference>
<evidence type="ECO:0000313" key="14">
    <source>
        <dbReference type="Proteomes" id="UP001230426"/>
    </source>
</evidence>
<dbReference type="PANTHER" id="PTHR24421:SF10">
    <property type="entry name" value="NITRATE_NITRITE SENSOR PROTEIN NARQ"/>
    <property type="match status" value="1"/>
</dbReference>
<evidence type="ECO:0000256" key="10">
    <source>
        <dbReference type="SAM" id="Phobius"/>
    </source>
</evidence>
<keyword evidence="7" id="KW-0067">ATP-binding</keyword>
<keyword evidence="10" id="KW-0812">Transmembrane</keyword>
<reference evidence="13 14" key="1">
    <citation type="submission" date="2023-07" db="EMBL/GenBank/DDBJ databases">
        <title>Sequencing the genomes of 1000 actinobacteria strains.</title>
        <authorList>
            <person name="Klenk H.-P."/>
        </authorList>
    </citation>
    <scope>NUCLEOTIDE SEQUENCE [LARGE SCALE GENOMIC DNA]</scope>
    <source>
        <strain evidence="13 14">DSM 44109</strain>
    </source>
</reference>
<evidence type="ECO:0000256" key="4">
    <source>
        <dbReference type="ARBA" id="ARBA00022679"/>
    </source>
</evidence>
<keyword evidence="10" id="KW-0472">Membrane</keyword>
<dbReference type="InterPro" id="IPR003594">
    <property type="entry name" value="HATPase_dom"/>
</dbReference>
<organism evidence="13 14">
    <name type="scientific">Streptosporangium brasiliense</name>
    <dbReference type="NCBI Taxonomy" id="47480"/>
    <lineage>
        <taxon>Bacteria</taxon>
        <taxon>Bacillati</taxon>
        <taxon>Actinomycetota</taxon>
        <taxon>Actinomycetes</taxon>
        <taxon>Streptosporangiales</taxon>
        <taxon>Streptosporangiaceae</taxon>
        <taxon>Streptosporangium</taxon>
    </lineage>
</organism>
<name>A0ABT9RHK4_9ACTN</name>
<gene>
    <name evidence="13" type="ORF">J2S55_008022</name>
</gene>
<protein>
    <recommendedName>
        <fullName evidence="2">histidine kinase</fullName>
        <ecNumber evidence="2">2.7.13.3</ecNumber>
    </recommendedName>
</protein>
<dbReference type="Gene3D" id="3.30.565.10">
    <property type="entry name" value="Histidine kinase-like ATPase, C-terminal domain"/>
    <property type="match status" value="1"/>
</dbReference>
<dbReference type="Pfam" id="PF02518">
    <property type="entry name" value="HATPase_c"/>
    <property type="match status" value="1"/>
</dbReference>
<proteinExistence type="predicted"/>
<dbReference type="EMBL" id="JAUSRB010000002">
    <property type="protein sequence ID" value="MDP9868756.1"/>
    <property type="molecule type" value="Genomic_DNA"/>
</dbReference>
<evidence type="ECO:0000256" key="1">
    <source>
        <dbReference type="ARBA" id="ARBA00000085"/>
    </source>
</evidence>
<evidence type="ECO:0000259" key="11">
    <source>
        <dbReference type="Pfam" id="PF02518"/>
    </source>
</evidence>
<feature type="domain" description="Signal transduction histidine kinase subgroup 3 dimerisation and phosphoacceptor" evidence="12">
    <location>
        <begin position="182"/>
        <end position="245"/>
    </location>
</feature>
<keyword evidence="5" id="KW-0547">Nucleotide-binding</keyword>
<dbReference type="Proteomes" id="UP001230426">
    <property type="component" value="Unassembled WGS sequence"/>
</dbReference>
<dbReference type="InterPro" id="IPR050482">
    <property type="entry name" value="Sensor_HK_TwoCompSys"/>
</dbReference>
<keyword evidence="9" id="KW-0175">Coiled coil</keyword>
<evidence type="ECO:0000256" key="7">
    <source>
        <dbReference type="ARBA" id="ARBA00022840"/>
    </source>
</evidence>
<feature type="coiled-coil region" evidence="9">
    <location>
        <begin position="157"/>
        <end position="184"/>
    </location>
</feature>
<evidence type="ECO:0000256" key="8">
    <source>
        <dbReference type="ARBA" id="ARBA00023012"/>
    </source>
</evidence>
<evidence type="ECO:0000313" key="13">
    <source>
        <dbReference type="EMBL" id="MDP9868756.1"/>
    </source>
</evidence>
<dbReference type="Pfam" id="PF07730">
    <property type="entry name" value="HisKA_3"/>
    <property type="match status" value="1"/>
</dbReference>
<evidence type="ECO:0000256" key="6">
    <source>
        <dbReference type="ARBA" id="ARBA00022777"/>
    </source>
</evidence>
<dbReference type="GO" id="GO:0016301">
    <property type="term" value="F:kinase activity"/>
    <property type="evidence" value="ECO:0007669"/>
    <property type="project" value="UniProtKB-KW"/>
</dbReference>
<dbReference type="RefSeq" id="WP_306871952.1">
    <property type="nucleotide sequence ID" value="NZ_JAUSRB010000002.1"/>
</dbReference>
<evidence type="ECO:0000256" key="3">
    <source>
        <dbReference type="ARBA" id="ARBA00022553"/>
    </source>
</evidence>
<keyword evidence="3" id="KW-0597">Phosphoprotein</keyword>
<keyword evidence="6 13" id="KW-0418">Kinase</keyword>
<dbReference type="EC" id="2.7.13.3" evidence="2"/>
<feature type="domain" description="Histidine kinase/HSP90-like ATPase" evidence="11">
    <location>
        <begin position="289"/>
        <end position="376"/>
    </location>
</feature>
<dbReference type="PANTHER" id="PTHR24421">
    <property type="entry name" value="NITRATE/NITRITE SENSOR PROTEIN NARX-RELATED"/>
    <property type="match status" value="1"/>
</dbReference>
<keyword evidence="10" id="KW-1133">Transmembrane helix</keyword>
<evidence type="ECO:0000259" key="12">
    <source>
        <dbReference type="Pfam" id="PF07730"/>
    </source>
</evidence>
<comment type="catalytic activity">
    <reaction evidence="1">
        <text>ATP + protein L-histidine = ADP + protein N-phospho-L-histidine.</text>
        <dbReference type="EC" id="2.7.13.3"/>
    </reaction>
</comment>
<accession>A0ABT9RHK4</accession>
<keyword evidence="4" id="KW-0808">Transferase</keyword>
<feature type="transmembrane region" description="Helical" evidence="10">
    <location>
        <begin position="48"/>
        <end position="69"/>
    </location>
</feature>
<feature type="transmembrane region" description="Helical" evidence="10">
    <location>
        <begin position="127"/>
        <end position="151"/>
    </location>
</feature>
<evidence type="ECO:0000256" key="5">
    <source>
        <dbReference type="ARBA" id="ARBA00022741"/>
    </source>
</evidence>
<dbReference type="Gene3D" id="1.20.5.1930">
    <property type="match status" value="1"/>
</dbReference>
<keyword evidence="14" id="KW-1185">Reference proteome</keyword>
<evidence type="ECO:0000256" key="2">
    <source>
        <dbReference type="ARBA" id="ARBA00012438"/>
    </source>
</evidence>
<sequence length="377" mass="39533">MRDVRAGLLSWALPAAAFCGAFVPAALPGAQAYGYAATLAGLPAHLPVAYVAAAVVGLLAVWAAARAALGRPWLLLVLAPVDAVLRTPGLLLAVASYVAATALRRPVPLALYAVPASLVAVIPQPGAGLVSALGGAPLFVWLPLVLGLWAGARREVVAGLRERARRLEREQAARSEQARALERARIAREMHDVVTHRVSLMVLRAGALEINATDEKTAAEAELIRVTGKDALTELRAVLGVLSEEDGEYHPRPTLADLDGLLEQSRSAGVPVERHEEGDPGALPVMVQHTAYRVVQEALTNIHKHAGRAATQVVLRHLPAALQVDVRNAAPPEPALDLPGGGAGLLGLRERVELLGGRFTAAAEPDGGFLVSVRLPT</sequence>
<dbReference type="CDD" id="cd16917">
    <property type="entry name" value="HATPase_UhpB-NarQ-NarX-like"/>
    <property type="match status" value="1"/>
</dbReference>
<evidence type="ECO:0000256" key="9">
    <source>
        <dbReference type="SAM" id="Coils"/>
    </source>
</evidence>
<comment type="caution">
    <text evidence="13">The sequence shown here is derived from an EMBL/GenBank/DDBJ whole genome shotgun (WGS) entry which is preliminary data.</text>
</comment>